<keyword evidence="6" id="KW-1185">Reference proteome</keyword>
<dbReference type="InterPro" id="IPR000182">
    <property type="entry name" value="GNAT_dom"/>
</dbReference>
<keyword evidence="2" id="KW-0012">Acyltransferase</keyword>
<evidence type="ECO:0000256" key="1">
    <source>
        <dbReference type="ARBA" id="ARBA00022679"/>
    </source>
</evidence>
<dbReference type="Proteomes" id="UP001141950">
    <property type="component" value="Unassembled WGS sequence"/>
</dbReference>
<dbReference type="RefSeq" id="WP_257448782.1">
    <property type="nucleotide sequence ID" value="NZ_JANIPJ010000013.1"/>
</dbReference>
<evidence type="ECO:0000313" key="6">
    <source>
        <dbReference type="Proteomes" id="UP001141950"/>
    </source>
</evidence>
<feature type="domain" description="N-acetyltransferase" evidence="4">
    <location>
        <begin position="6"/>
        <end position="171"/>
    </location>
</feature>
<accession>A0A9X2MS84</accession>
<comment type="similarity">
    <text evidence="3">Belongs to the acetyltransferase family. RimJ subfamily.</text>
</comment>
<dbReference type="InterPro" id="IPR051531">
    <property type="entry name" value="N-acetyltransferase"/>
</dbReference>
<dbReference type="AlphaFoldDB" id="A0A9X2MS84"/>
<name>A0A9X2MS84_9BACL</name>
<dbReference type="GO" id="GO:0005737">
    <property type="term" value="C:cytoplasm"/>
    <property type="evidence" value="ECO:0007669"/>
    <property type="project" value="TreeGrafter"/>
</dbReference>
<dbReference type="PANTHER" id="PTHR43792">
    <property type="entry name" value="GNAT FAMILY, PUTATIVE (AFU_ORTHOLOGUE AFUA_3G00765)-RELATED-RELATED"/>
    <property type="match status" value="1"/>
</dbReference>
<dbReference type="PROSITE" id="PS51186">
    <property type="entry name" value="GNAT"/>
    <property type="match status" value="1"/>
</dbReference>
<keyword evidence="1" id="KW-0808">Transferase</keyword>
<sequence length="185" mass="20693">MRDHPIYIRPIEEGDAPALLDLKQRNRSSFQPFEPIRDEAHFTLEGQQKEIAGCLSAMRQDQSYIYAICLAAGHKLIGRIALTGISRGPFQNAYMGYYIDQAYQGRGYATAAAALCARHAFSELGLHRVQAAVMPSNPASVRVLEKAGFRREGLAERYLRMNGVWEDHALYAMTSEERVLGMDGL</sequence>
<dbReference type="GO" id="GO:0008999">
    <property type="term" value="F:protein-N-terminal-alanine acetyltransferase activity"/>
    <property type="evidence" value="ECO:0007669"/>
    <property type="project" value="TreeGrafter"/>
</dbReference>
<reference evidence="5" key="1">
    <citation type="submission" date="2022-08" db="EMBL/GenBank/DDBJ databases">
        <title>The genomic sequence of strain Paenibacillus sp. SCIV0701.</title>
        <authorList>
            <person name="Zhao H."/>
        </authorList>
    </citation>
    <scope>NUCLEOTIDE SEQUENCE</scope>
    <source>
        <strain evidence="5">SCIV0701</strain>
    </source>
</reference>
<gene>
    <name evidence="5" type="ORF">NQZ67_18460</name>
</gene>
<dbReference type="SUPFAM" id="SSF55729">
    <property type="entry name" value="Acyl-CoA N-acyltransferases (Nat)"/>
    <property type="match status" value="1"/>
</dbReference>
<proteinExistence type="inferred from homology"/>
<organism evidence="5 6">
    <name type="scientific">Paenibacillus soyae</name>
    <dbReference type="NCBI Taxonomy" id="2969249"/>
    <lineage>
        <taxon>Bacteria</taxon>
        <taxon>Bacillati</taxon>
        <taxon>Bacillota</taxon>
        <taxon>Bacilli</taxon>
        <taxon>Bacillales</taxon>
        <taxon>Paenibacillaceae</taxon>
        <taxon>Paenibacillus</taxon>
    </lineage>
</organism>
<evidence type="ECO:0000256" key="3">
    <source>
        <dbReference type="ARBA" id="ARBA00038502"/>
    </source>
</evidence>
<comment type="caution">
    <text evidence="5">The sequence shown here is derived from an EMBL/GenBank/DDBJ whole genome shotgun (WGS) entry which is preliminary data.</text>
</comment>
<dbReference type="Pfam" id="PF13302">
    <property type="entry name" value="Acetyltransf_3"/>
    <property type="match status" value="1"/>
</dbReference>
<evidence type="ECO:0000313" key="5">
    <source>
        <dbReference type="EMBL" id="MCR2805869.1"/>
    </source>
</evidence>
<evidence type="ECO:0000259" key="4">
    <source>
        <dbReference type="PROSITE" id="PS51186"/>
    </source>
</evidence>
<dbReference type="EMBL" id="JANIPJ010000013">
    <property type="protein sequence ID" value="MCR2805869.1"/>
    <property type="molecule type" value="Genomic_DNA"/>
</dbReference>
<protein>
    <submittedName>
        <fullName evidence="5">GNAT family N-acetyltransferase</fullName>
    </submittedName>
</protein>
<evidence type="ECO:0000256" key="2">
    <source>
        <dbReference type="ARBA" id="ARBA00023315"/>
    </source>
</evidence>
<dbReference type="InterPro" id="IPR016181">
    <property type="entry name" value="Acyl_CoA_acyltransferase"/>
</dbReference>
<dbReference type="Gene3D" id="3.40.630.30">
    <property type="match status" value="1"/>
</dbReference>
<dbReference type="PANTHER" id="PTHR43792:SF8">
    <property type="entry name" value="[RIBOSOMAL PROTEIN US5]-ALANINE N-ACETYLTRANSFERASE"/>
    <property type="match status" value="1"/>
</dbReference>